<name>A0ABN8TZ92_9BACL</name>
<sequence>MERIIERSDNMTKGKLAQDANTGISYHQIQVQSRNFDEELCQWGKVNVEQGAVIHPGYVTFDPIVDGLFGAWVKLALCERFEADPLAQRRMVVPSMCWRRTSWRCCPCRTTS</sequence>
<dbReference type="RefSeq" id="WP_249725170.1">
    <property type="nucleotide sequence ID" value="NZ_AP031286.1"/>
</dbReference>
<dbReference type="InterPro" id="IPR038691">
    <property type="entry name" value="ComJ_sf"/>
</dbReference>
<comment type="caution">
    <text evidence="1">The sequence shown here is derived from an EMBL/GenBank/DDBJ whole genome shotgun (WGS) entry which is preliminary data.</text>
</comment>
<organism evidence="1 2">
    <name type="scientific">Paenibacillus melissococcoides</name>
    <dbReference type="NCBI Taxonomy" id="2912268"/>
    <lineage>
        <taxon>Bacteria</taxon>
        <taxon>Bacillati</taxon>
        <taxon>Bacillota</taxon>
        <taxon>Bacilli</taxon>
        <taxon>Bacillales</taxon>
        <taxon>Paenibacillaceae</taxon>
        <taxon>Paenibacillus</taxon>
    </lineage>
</organism>
<dbReference type="InterPro" id="IPR020354">
    <property type="entry name" value="Competence_nuclease_inhibitor"/>
</dbReference>
<protein>
    <submittedName>
        <fullName evidence="1">Competence protein ComJ</fullName>
    </submittedName>
</protein>
<proteinExistence type="predicted"/>
<gene>
    <name evidence="1" type="ORF">WJ0W_001341</name>
</gene>
<dbReference type="Pfam" id="PF11033">
    <property type="entry name" value="ComJ"/>
    <property type="match status" value="1"/>
</dbReference>
<dbReference type="Gene3D" id="2.60.34.30">
    <property type="entry name" value="Competence, DNA-entry nuclease inhibitor, ComJ"/>
    <property type="match status" value="1"/>
</dbReference>
<dbReference type="EMBL" id="CALYLO010000001">
    <property type="protein sequence ID" value="CAH8244102.1"/>
    <property type="molecule type" value="Genomic_DNA"/>
</dbReference>
<reference evidence="1" key="1">
    <citation type="submission" date="2022-06" db="EMBL/GenBank/DDBJ databases">
        <authorList>
            <person name="Dietemann V."/>
            <person name="Ory F."/>
            <person name="Dainat B."/>
            <person name="Oberhansli S."/>
        </authorList>
    </citation>
    <scope>NUCLEOTIDE SEQUENCE</scope>
    <source>
        <strain evidence="1">Ena-SAMPLE-TAB-26-04-2022-14:26:32:270-5432</strain>
    </source>
</reference>
<dbReference type="Proteomes" id="UP001154322">
    <property type="component" value="Unassembled WGS sequence"/>
</dbReference>
<evidence type="ECO:0000313" key="2">
    <source>
        <dbReference type="Proteomes" id="UP001154322"/>
    </source>
</evidence>
<keyword evidence="2" id="KW-1185">Reference proteome</keyword>
<accession>A0ABN8TZ92</accession>
<evidence type="ECO:0000313" key="1">
    <source>
        <dbReference type="EMBL" id="CAH8244102.1"/>
    </source>
</evidence>